<name>A0A9X1NIZ3_9ACTN</name>
<feature type="domain" description="HTH cro/C1-type" evidence="1">
    <location>
        <begin position="18"/>
        <end position="73"/>
    </location>
</feature>
<dbReference type="InterPro" id="IPR001387">
    <property type="entry name" value="Cro/C1-type_HTH"/>
</dbReference>
<evidence type="ECO:0000313" key="2">
    <source>
        <dbReference type="EMBL" id="MCD5314955.1"/>
    </source>
</evidence>
<dbReference type="CDD" id="cd00093">
    <property type="entry name" value="HTH_XRE"/>
    <property type="match status" value="1"/>
</dbReference>
<evidence type="ECO:0000259" key="1">
    <source>
        <dbReference type="PROSITE" id="PS50943"/>
    </source>
</evidence>
<dbReference type="GO" id="GO:0003677">
    <property type="term" value="F:DNA binding"/>
    <property type="evidence" value="ECO:0007669"/>
    <property type="project" value="InterPro"/>
</dbReference>
<dbReference type="SUPFAM" id="SSF47413">
    <property type="entry name" value="lambda repressor-like DNA-binding domains"/>
    <property type="match status" value="1"/>
</dbReference>
<dbReference type="EMBL" id="JAJOMB010000019">
    <property type="protein sequence ID" value="MCD5314955.1"/>
    <property type="molecule type" value="Genomic_DNA"/>
</dbReference>
<dbReference type="Gene3D" id="1.10.260.40">
    <property type="entry name" value="lambda repressor-like DNA-binding domains"/>
    <property type="match status" value="1"/>
</dbReference>
<evidence type="ECO:0000313" key="3">
    <source>
        <dbReference type="Proteomes" id="UP001138997"/>
    </source>
</evidence>
<dbReference type="RefSeq" id="WP_231447761.1">
    <property type="nucleotide sequence ID" value="NZ_JAJOMB010000019.1"/>
</dbReference>
<dbReference type="Proteomes" id="UP001138997">
    <property type="component" value="Unassembled WGS sequence"/>
</dbReference>
<accession>A0A9X1NIZ3</accession>
<reference evidence="2" key="1">
    <citation type="submission" date="2021-11" db="EMBL/GenBank/DDBJ databases">
        <title>Streptomyces corallinus and Kineosporia corallina sp. nov., two new coral-derived marine actinobacteria.</title>
        <authorList>
            <person name="Buangrab K."/>
            <person name="Sutthacheep M."/>
            <person name="Yeemin T."/>
            <person name="Harunari E."/>
            <person name="Igarashi Y."/>
            <person name="Sripreechasak P."/>
            <person name="Kanchanasin P."/>
            <person name="Tanasupawat S."/>
            <person name="Phongsopitanun W."/>
        </authorList>
    </citation>
    <scope>NUCLEOTIDE SEQUENCE</scope>
    <source>
        <strain evidence="2">JCM 31032</strain>
    </source>
</reference>
<gene>
    <name evidence="2" type="ORF">LR394_29035</name>
</gene>
<dbReference type="Pfam" id="PF13560">
    <property type="entry name" value="HTH_31"/>
    <property type="match status" value="1"/>
</dbReference>
<dbReference type="InterPro" id="IPR043917">
    <property type="entry name" value="DUF5753"/>
</dbReference>
<dbReference type="AlphaFoldDB" id="A0A9X1NIZ3"/>
<dbReference type="Pfam" id="PF19054">
    <property type="entry name" value="DUF5753"/>
    <property type="match status" value="1"/>
</dbReference>
<dbReference type="InterPro" id="IPR010982">
    <property type="entry name" value="Lambda_DNA-bd_dom_sf"/>
</dbReference>
<proteinExistence type="predicted"/>
<organism evidence="2 3">
    <name type="scientific">Kineosporia babensis</name>
    <dbReference type="NCBI Taxonomy" id="499548"/>
    <lineage>
        <taxon>Bacteria</taxon>
        <taxon>Bacillati</taxon>
        <taxon>Actinomycetota</taxon>
        <taxon>Actinomycetes</taxon>
        <taxon>Kineosporiales</taxon>
        <taxon>Kineosporiaceae</taxon>
        <taxon>Kineosporia</taxon>
    </lineage>
</organism>
<protein>
    <submittedName>
        <fullName evidence="2">Helix-turn-helix domain-containing protein</fullName>
    </submittedName>
</protein>
<dbReference type="PROSITE" id="PS50943">
    <property type="entry name" value="HTH_CROC1"/>
    <property type="match status" value="1"/>
</dbReference>
<comment type="caution">
    <text evidence="2">The sequence shown here is derived from an EMBL/GenBank/DDBJ whole genome shotgun (WGS) entry which is preliminary data.</text>
</comment>
<sequence length="290" mass="32585">MSGPTNPLVSKAELAGTLRQLRTAAGRTLDDAAEVLEVSAATISRIETGSRIPRARDVRELCRYYGVDDPDRVEELAALVADARATAWWEEYDVINDDYAAFIGYEEAAGRIEQFENTTIPALLQTRAYAHHYFADVVWLYLKGTPSKKQNDERIKVRELRWAHLVARAPEIEYSVILDEAALHRVVGGADVMREQVARLVEVAQEPWLSLYILPLDKGVVAGPAGPFTALTLPQEQVTDVLYFDTLRGQEFLRRAGQLELHKRVLSHVRSAALDPSDSVQFLRAMMRRN</sequence>
<keyword evidence="3" id="KW-1185">Reference proteome</keyword>
<dbReference type="SMART" id="SM00530">
    <property type="entry name" value="HTH_XRE"/>
    <property type="match status" value="1"/>
</dbReference>